<evidence type="ECO:0000313" key="2">
    <source>
        <dbReference type="Proteomes" id="UP001359559"/>
    </source>
</evidence>
<keyword evidence="2" id="KW-1185">Reference proteome</keyword>
<protein>
    <submittedName>
        <fullName evidence="1">Uncharacterized protein</fullName>
    </submittedName>
</protein>
<accession>A0AAN9PK66</accession>
<comment type="caution">
    <text evidence="1">The sequence shown here is derived from an EMBL/GenBank/DDBJ whole genome shotgun (WGS) entry which is preliminary data.</text>
</comment>
<sequence>MLVTSGPGPGPLCYKGIKKIDYHMRKIHINSQIYSVKFSLCHVTRDLRAEAKKEEKKKTKKKKVALSVSHSFVVRRSL</sequence>
<dbReference type="AlphaFoldDB" id="A0AAN9PK66"/>
<name>A0AAN9PK66_CLITE</name>
<organism evidence="1 2">
    <name type="scientific">Clitoria ternatea</name>
    <name type="common">Butterfly pea</name>
    <dbReference type="NCBI Taxonomy" id="43366"/>
    <lineage>
        <taxon>Eukaryota</taxon>
        <taxon>Viridiplantae</taxon>
        <taxon>Streptophyta</taxon>
        <taxon>Embryophyta</taxon>
        <taxon>Tracheophyta</taxon>
        <taxon>Spermatophyta</taxon>
        <taxon>Magnoliopsida</taxon>
        <taxon>eudicotyledons</taxon>
        <taxon>Gunneridae</taxon>
        <taxon>Pentapetalae</taxon>
        <taxon>rosids</taxon>
        <taxon>fabids</taxon>
        <taxon>Fabales</taxon>
        <taxon>Fabaceae</taxon>
        <taxon>Papilionoideae</taxon>
        <taxon>50 kb inversion clade</taxon>
        <taxon>NPAAA clade</taxon>
        <taxon>indigoferoid/millettioid clade</taxon>
        <taxon>Phaseoleae</taxon>
        <taxon>Clitoria</taxon>
    </lineage>
</organism>
<evidence type="ECO:0000313" key="1">
    <source>
        <dbReference type="EMBL" id="KAK7302525.1"/>
    </source>
</evidence>
<dbReference type="Proteomes" id="UP001359559">
    <property type="component" value="Unassembled WGS sequence"/>
</dbReference>
<dbReference type="EMBL" id="JAYKXN010000003">
    <property type="protein sequence ID" value="KAK7302525.1"/>
    <property type="molecule type" value="Genomic_DNA"/>
</dbReference>
<gene>
    <name evidence="1" type="ORF">RJT34_13417</name>
</gene>
<proteinExistence type="predicted"/>
<reference evidence="1 2" key="1">
    <citation type="submission" date="2024-01" db="EMBL/GenBank/DDBJ databases">
        <title>The genomes of 5 underutilized Papilionoideae crops provide insights into root nodulation and disease resistance.</title>
        <authorList>
            <person name="Yuan L."/>
        </authorList>
    </citation>
    <scope>NUCLEOTIDE SEQUENCE [LARGE SCALE GENOMIC DNA]</scope>
    <source>
        <strain evidence="1">LY-2023</strain>
        <tissue evidence="1">Leaf</tissue>
    </source>
</reference>